<accession>A0A382V140</accession>
<name>A0A382V140_9ZZZZ</name>
<sequence length="47" mass="5397">MNKLDEKLNKTFDRLILFPADDRVNQKCRYVTPLILFSIKAGPASLC</sequence>
<proteinExistence type="predicted"/>
<dbReference type="EMBL" id="UINC01147992">
    <property type="protein sequence ID" value="SVD39631.1"/>
    <property type="molecule type" value="Genomic_DNA"/>
</dbReference>
<gene>
    <name evidence="1" type="ORF">METZ01_LOCUS392485</name>
</gene>
<organism evidence="1">
    <name type="scientific">marine metagenome</name>
    <dbReference type="NCBI Taxonomy" id="408172"/>
    <lineage>
        <taxon>unclassified sequences</taxon>
        <taxon>metagenomes</taxon>
        <taxon>ecological metagenomes</taxon>
    </lineage>
</organism>
<evidence type="ECO:0000313" key="1">
    <source>
        <dbReference type="EMBL" id="SVD39631.1"/>
    </source>
</evidence>
<protein>
    <submittedName>
        <fullName evidence="1">Uncharacterized protein</fullName>
    </submittedName>
</protein>
<reference evidence="1" key="1">
    <citation type="submission" date="2018-05" db="EMBL/GenBank/DDBJ databases">
        <authorList>
            <person name="Lanie J.A."/>
            <person name="Ng W.-L."/>
            <person name="Kazmierczak K.M."/>
            <person name="Andrzejewski T.M."/>
            <person name="Davidsen T.M."/>
            <person name="Wayne K.J."/>
            <person name="Tettelin H."/>
            <person name="Glass J.I."/>
            <person name="Rusch D."/>
            <person name="Podicherti R."/>
            <person name="Tsui H.-C.T."/>
            <person name="Winkler M.E."/>
        </authorList>
    </citation>
    <scope>NUCLEOTIDE SEQUENCE</scope>
</reference>
<dbReference type="AlphaFoldDB" id="A0A382V140"/>